<dbReference type="PANTHER" id="PTHR43398:SF1">
    <property type="entry name" value="DOLICHOL-PHOSPHATE MANNOSYLTRANSFERASE SUBUNIT 1"/>
    <property type="match status" value="1"/>
</dbReference>
<dbReference type="GO" id="GO:0004582">
    <property type="term" value="F:dolichyl-phosphate beta-D-mannosyltransferase activity"/>
    <property type="evidence" value="ECO:0007669"/>
    <property type="project" value="InterPro"/>
</dbReference>
<dbReference type="SUPFAM" id="SSF53448">
    <property type="entry name" value="Nucleotide-diphospho-sugar transferases"/>
    <property type="match status" value="1"/>
</dbReference>
<dbReference type="InterPro" id="IPR001173">
    <property type="entry name" value="Glyco_trans_2-like"/>
</dbReference>
<keyword evidence="6" id="KW-1185">Reference proteome</keyword>
<evidence type="ECO:0000256" key="1">
    <source>
        <dbReference type="ARBA" id="ARBA00006739"/>
    </source>
</evidence>
<keyword evidence="3 5" id="KW-0808">Transferase</keyword>
<evidence type="ECO:0000313" key="5">
    <source>
        <dbReference type="EMBL" id="SEA37417.1"/>
    </source>
</evidence>
<dbReference type="EMBL" id="FNQV01000008">
    <property type="protein sequence ID" value="SEA37417.1"/>
    <property type="molecule type" value="Genomic_DNA"/>
</dbReference>
<organism evidence="5 6">
    <name type="scientific">Bowdeniella nasicola</name>
    <dbReference type="NCBI Taxonomy" id="208480"/>
    <lineage>
        <taxon>Bacteria</taxon>
        <taxon>Bacillati</taxon>
        <taxon>Actinomycetota</taxon>
        <taxon>Actinomycetes</taxon>
        <taxon>Actinomycetales</taxon>
        <taxon>Actinomycetaceae</taxon>
        <taxon>Bowdeniella</taxon>
    </lineage>
</organism>
<dbReference type="Gene3D" id="3.90.550.10">
    <property type="entry name" value="Spore Coat Polysaccharide Biosynthesis Protein SpsA, Chain A"/>
    <property type="match status" value="1"/>
</dbReference>
<name>A0A1H4ANW6_9ACTO</name>
<proteinExistence type="inferred from homology"/>
<evidence type="ECO:0000259" key="4">
    <source>
        <dbReference type="Pfam" id="PF00535"/>
    </source>
</evidence>
<dbReference type="RefSeq" id="WP_092564286.1">
    <property type="nucleotide sequence ID" value="NZ_FNQV01000008.1"/>
</dbReference>
<evidence type="ECO:0000256" key="2">
    <source>
        <dbReference type="ARBA" id="ARBA00022676"/>
    </source>
</evidence>
<keyword evidence="2 5" id="KW-0328">Glycosyltransferase</keyword>
<dbReference type="CDD" id="cd06442">
    <property type="entry name" value="DPM1_like"/>
    <property type="match status" value="1"/>
</dbReference>
<reference evidence="6" key="1">
    <citation type="submission" date="2016-10" db="EMBL/GenBank/DDBJ databases">
        <authorList>
            <person name="Varghese N."/>
            <person name="Submissions S."/>
        </authorList>
    </citation>
    <scope>NUCLEOTIDE SEQUENCE [LARGE SCALE GENOMIC DNA]</scope>
    <source>
        <strain evidence="6">KPR-1</strain>
    </source>
</reference>
<dbReference type="Proteomes" id="UP000199288">
    <property type="component" value="Unassembled WGS sequence"/>
</dbReference>
<protein>
    <submittedName>
        <fullName evidence="5">Dolichol-phosphate mannosyltransferase</fullName>
    </submittedName>
</protein>
<dbReference type="FunFam" id="3.90.550.10:FF:000122">
    <property type="entry name" value="Dolichol-phosphate mannosyltransferase subunit 1"/>
    <property type="match status" value="1"/>
</dbReference>
<dbReference type="InterPro" id="IPR039528">
    <property type="entry name" value="DPM1-like"/>
</dbReference>
<dbReference type="AlphaFoldDB" id="A0A1H4ANW6"/>
<dbReference type="OrthoDB" id="9810303at2"/>
<comment type="similarity">
    <text evidence="1">Belongs to the glycosyltransferase 2 family.</text>
</comment>
<dbReference type="InterPro" id="IPR029044">
    <property type="entry name" value="Nucleotide-diphossugar_trans"/>
</dbReference>
<dbReference type="PANTHER" id="PTHR43398">
    <property type="entry name" value="DOLICHOL-PHOSPHATE MANNOSYLTRANSFERASE SUBUNIT 1"/>
    <property type="match status" value="1"/>
</dbReference>
<dbReference type="GO" id="GO:0016020">
    <property type="term" value="C:membrane"/>
    <property type="evidence" value="ECO:0007669"/>
    <property type="project" value="GOC"/>
</dbReference>
<evidence type="ECO:0000256" key="3">
    <source>
        <dbReference type="ARBA" id="ARBA00022679"/>
    </source>
</evidence>
<sequence>MRAVVIIPTYNEKENLPVIVPQVLELTDVDILVVDDDSPDGTGDIADALAAEHPRVHVMHRTEKGGLGRAYVAGFGWALAREYTHIVEMDADLSHRPVDLPRLLRRASRPDAPDLVIGSRWVAGGGIENWPMHRLLLSRGSNFYVRVLTGLKVKDATAGFRVYRREILQAIDLSTVESQGYSFQVDMTLRVDDAGGRIIEVPILFVERTLGASKMDGPIIKESALRTASWGIERRSRQIAALRKKLQR</sequence>
<evidence type="ECO:0000313" key="6">
    <source>
        <dbReference type="Proteomes" id="UP000199288"/>
    </source>
</evidence>
<dbReference type="Pfam" id="PF00535">
    <property type="entry name" value="Glycos_transf_2"/>
    <property type="match status" value="1"/>
</dbReference>
<accession>A0A1H4ANW6</accession>
<gene>
    <name evidence="5" type="ORF">SAMN02910418_01452</name>
</gene>
<dbReference type="GO" id="GO:0009247">
    <property type="term" value="P:glycolipid biosynthetic process"/>
    <property type="evidence" value="ECO:0007669"/>
    <property type="project" value="TreeGrafter"/>
</dbReference>
<feature type="domain" description="Glycosyltransferase 2-like" evidence="4">
    <location>
        <begin position="5"/>
        <end position="170"/>
    </location>
</feature>